<dbReference type="GO" id="GO:0016787">
    <property type="term" value="F:hydrolase activity"/>
    <property type="evidence" value="ECO:0007669"/>
    <property type="project" value="UniProtKB-KW"/>
</dbReference>
<protein>
    <submittedName>
        <fullName evidence="3">P-loop containing nucleoside triphosphate hydrolase protein</fullName>
    </submittedName>
</protein>
<dbReference type="AlphaFoldDB" id="A0AAD6XXC4"/>
<dbReference type="Gene3D" id="3.40.50.300">
    <property type="entry name" value="P-loop containing nucleotide triphosphate hydrolases"/>
    <property type="match status" value="1"/>
</dbReference>
<feature type="region of interest" description="Disordered" evidence="1">
    <location>
        <begin position="1"/>
        <end position="23"/>
    </location>
</feature>
<dbReference type="InterPro" id="IPR040632">
    <property type="entry name" value="Sulfotransfer_4"/>
</dbReference>
<keyword evidence="3" id="KW-0378">Hydrolase</keyword>
<keyword evidence="2" id="KW-0812">Transmembrane</keyword>
<reference evidence="3" key="1">
    <citation type="submission" date="2023-03" db="EMBL/GenBank/DDBJ databases">
        <title>Massive genome expansion in bonnet fungi (Mycena s.s.) driven by repeated elements and novel gene families across ecological guilds.</title>
        <authorList>
            <consortium name="Lawrence Berkeley National Laboratory"/>
            <person name="Harder C.B."/>
            <person name="Miyauchi S."/>
            <person name="Viragh M."/>
            <person name="Kuo A."/>
            <person name="Thoen E."/>
            <person name="Andreopoulos B."/>
            <person name="Lu D."/>
            <person name="Skrede I."/>
            <person name="Drula E."/>
            <person name="Henrissat B."/>
            <person name="Morin E."/>
            <person name="Kohler A."/>
            <person name="Barry K."/>
            <person name="LaButti K."/>
            <person name="Morin E."/>
            <person name="Salamov A."/>
            <person name="Lipzen A."/>
            <person name="Mereny Z."/>
            <person name="Hegedus B."/>
            <person name="Baldrian P."/>
            <person name="Stursova M."/>
            <person name="Weitz H."/>
            <person name="Taylor A."/>
            <person name="Grigoriev I.V."/>
            <person name="Nagy L.G."/>
            <person name="Martin F."/>
            <person name="Kauserud H."/>
        </authorList>
    </citation>
    <scope>NUCLEOTIDE SEQUENCE</scope>
    <source>
        <strain evidence="3">9144</strain>
    </source>
</reference>
<proteinExistence type="predicted"/>
<dbReference type="InterPro" id="IPR027417">
    <property type="entry name" value="P-loop_NTPase"/>
</dbReference>
<dbReference type="PANTHER" id="PTHR36978:SF4">
    <property type="entry name" value="P-LOOP CONTAINING NUCLEOSIDE TRIPHOSPHATE HYDROLASE PROTEIN"/>
    <property type="match status" value="1"/>
</dbReference>
<evidence type="ECO:0000313" key="4">
    <source>
        <dbReference type="Proteomes" id="UP001219525"/>
    </source>
</evidence>
<feature type="transmembrane region" description="Helical" evidence="2">
    <location>
        <begin position="270"/>
        <end position="289"/>
    </location>
</feature>
<accession>A0AAD6XXC4</accession>
<dbReference type="EMBL" id="JARJCW010000182">
    <property type="protein sequence ID" value="KAJ7189329.1"/>
    <property type="molecule type" value="Genomic_DNA"/>
</dbReference>
<evidence type="ECO:0000313" key="3">
    <source>
        <dbReference type="EMBL" id="KAJ7189329.1"/>
    </source>
</evidence>
<organism evidence="3 4">
    <name type="scientific">Mycena pura</name>
    <dbReference type="NCBI Taxonomy" id="153505"/>
    <lineage>
        <taxon>Eukaryota</taxon>
        <taxon>Fungi</taxon>
        <taxon>Dikarya</taxon>
        <taxon>Basidiomycota</taxon>
        <taxon>Agaricomycotina</taxon>
        <taxon>Agaricomycetes</taxon>
        <taxon>Agaricomycetidae</taxon>
        <taxon>Agaricales</taxon>
        <taxon>Marasmiineae</taxon>
        <taxon>Mycenaceae</taxon>
        <taxon>Mycena</taxon>
    </lineage>
</organism>
<dbReference type="Pfam" id="PF17784">
    <property type="entry name" value="Sulfotransfer_4"/>
    <property type="match status" value="1"/>
</dbReference>
<keyword evidence="2" id="KW-1133">Transmembrane helix</keyword>
<dbReference type="SUPFAM" id="SSF52540">
    <property type="entry name" value="P-loop containing nucleoside triphosphate hydrolases"/>
    <property type="match status" value="1"/>
</dbReference>
<gene>
    <name evidence="3" type="ORF">GGX14DRAFT_485242</name>
</gene>
<sequence length="291" mass="33122">MLVSGVCATPQGGPVGPSSAPRRDMDFVNIDRRGATRKVPMEVLGLGFSRTGTSSLSIALERLGYHETNHGSAVLRNLKEVEMWTEAINAKFFRIGKPYARAEWDQLLGHCMAVTDLPHLLFAEELLAAYPEAKVVLTWRDPDSWWKSFSETLLYRMRTPGGSVIAWLEPQTGGKLYKYTRAIYLAMFKEEPADLTMEKAKARYVAYYDEVRRMVPRERLLEFRVGDGWEPLCKFLGKPIPEEPFPKANDTQEFNDKMEKMTRGAMRTVAIKYLLPAMLVVVCVLYMRINA</sequence>
<dbReference type="Proteomes" id="UP001219525">
    <property type="component" value="Unassembled WGS sequence"/>
</dbReference>
<name>A0AAD6XXC4_9AGAR</name>
<evidence type="ECO:0000256" key="2">
    <source>
        <dbReference type="SAM" id="Phobius"/>
    </source>
</evidence>
<comment type="caution">
    <text evidence="3">The sequence shown here is derived from an EMBL/GenBank/DDBJ whole genome shotgun (WGS) entry which is preliminary data.</text>
</comment>
<keyword evidence="2" id="KW-0472">Membrane</keyword>
<dbReference type="PANTHER" id="PTHR36978">
    <property type="entry name" value="P-LOOP CONTAINING NUCLEOTIDE TRIPHOSPHATE HYDROLASE"/>
    <property type="match status" value="1"/>
</dbReference>
<keyword evidence="4" id="KW-1185">Reference proteome</keyword>
<evidence type="ECO:0000256" key="1">
    <source>
        <dbReference type="SAM" id="MobiDB-lite"/>
    </source>
</evidence>